<evidence type="ECO:0000256" key="1">
    <source>
        <dbReference type="SAM" id="MobiDB-lite"/>
    </source>
</evidence>
<keyword evidence="4" id="KW-1185">Reference proteome</keyword>
<sequence>MAARLRHRGPGSGTDSDSAPRSSCTDFWLTRGLLLATFLVTTWATFSTLMTLSPAAGLSRPTPLISPYVLALSIPFGFFAAIAVSAARLAAGRTAWWVAVVCAAVTCGWTSFLALE</sequence>
<organism evidence="3 4">
    <name type="scientific">Rathayibacter rathayi</name>
    <name type="common">Corynebacterium rathayi</name>
    <dbReference type="NCBI Taxonomy" id="33887"/>
    <lineage>
        <taxon>Bacteria</taxon>
        <taxon>Bacillati</taxon>
        <taxon>Actinomycetota</taxon>
        <taxon>Actinomycetes</taxon>
        <taxon>Micrococcales</taxon>
        <taxon>Microbacteriaceae</taxon>
        <taxon>Rathayibacter</taxon>
    </lineage>
</organism>
<keyword evidence="2" id="KW-0472">Membrane</keyword>
<dbReference type="EMBL" id="PSVT01000015">
    <property type="protein sequence ID" value="PPH76689.1"/>
    <property type="molecule type" value="Genomic_DNA"/>
</dbReference>
<reference evidence="3 4" key="1">
    <citation type="submission" date="2018-02" db="EMBL/GenBank/DDBJ databases">
        <title>Bacteriophage NCPPB3778 and a type I-E CRISPR drive the evolution of the US Biological Select Agent, Rathayibacter toxicus.</title>
        <authorList>
            <person name="Davis E.W.II."/>
            <person name="Tabima J.F."/>
            <person name="Weisberg A.J."/>
            <person name="Lopes L.D."/>
            <person name="Wiseman M.S."/>
            <person name="Wiseman M.S."/>
            <person name="Pupko T."/>
            <person name="Belcher M.S."/>
            <person name="Sechler A.J."/>
            <person name="Tancos M.A."/>
            <person name="Schroeder B.K."/>
            <person name="Murray T.D."/>
            <person name="Luster D.G."/>
            <person name="Schneider W.L."/>
            <person name="Rogers E."/>
            <person name="Andreote F.D."/>
            <person name="Grunwald N.J."/>
            <person name="Putnam M.L."/>
            <person name="Chang J.H."/>
        </authorList>
    </citation>
    <scope>NUCLEOTIDE SEQUENCE [LARGE SCALE GENOMIC DNA]</scope>
    <source>
        <strain evidence="3 4">AY1D6</strain>
    </source>
</reference>
<feature type="transmembrane region" description="Helical" evidence="2">
    <location>
        <begin position="94"/>
        <end position="115"/>
    </location>
</feature>
<evidence type="ECO:0000313" key="3">
    <source>
        <dbReference type="EMBL" id="PPH76689.1"/>
    </source>
</evidence>
<dbReference type="RefSeq" id="WP_104275038.1">
    <property type="nucleotide sequence ID" value="NZ_PSUR01000012.1"/>
</dbReference>
<accession>A0ABX5AB92</accession>
<comment type="caution">
    <text evidence="3">The sequence shown here is derived from an EMBL/GenBank/DDBJ whole genome shotgun (WGS) entry which is preliminary data.</text>
</comment>
<evidence type="ECO:0000256" key="2">
    <source>
        <dbReference type="SAM" id="Phobius"/>
    </source>
</evidence>
<name>A0ABX5AB92_RATRA</name>
<keyword evidence="2" id="KW-1133">Transmembrane helix</keyword>
<protein>
    <submittedName>
        <fullName evidence="3">Uncharacterized protein</fullName>
    </submittedName>
</protein>
<keyword evidence="2" id="KW-0812">Transmembrane</keyword>
<evidence type="ECO:0000313" key="4">
    <source>
        <dbReference type="Proteomes" id="UP000239698"/>
    </source>
</evidence>
<proteinExistence type="predicted"/>
<feature type="compositionally biased region" description="Polar residues" evidence="1">
    <location>
        <begin position="13"/>
        <end position="22"/>
    </location>
</feature>
<dbReference type="Proteomes" id="UP000239698">
    <property type="component" value="Unassembled WGS sequence"/>
</dbReference>
<feature type="transmembrane region" description="Helical" evidence="2">
    <location>
        <begin position="65"/>
        <end position="87"/>
    </location>
</feature>
<feature type="region of interest" description="Disordered" evidence="1">
    <location>
        <begin position="1"/>
        <end position="22"/>
    </location>
</feature>
<gene>
    <name evidence="3" type="ORF">C5C40_08415</name>
</gene>
<feature type="transmembrane region" description="Helical" evidence="2">
    <location>
        <begin position="33"/>
        <end position="53"/>
    </location>
</feature>